<evidence type="ECO:0000259" key="13">
    <source>
        <dbReference type="Pfam" id="PF18076"/>
    </source>
</evidence>
<comment type="caution">
    <text evidence="15">The sequence shown here is derived from an EMBL/GenBank/DDBJ whole genome shotgun (WGS) entry which is preliminary data.</text>
</comment>
<dbReference type="Proteomes" id="UP001597534">
    <property type="component" value="Unassembled WGS sequence"/>
</dbReference>
<evidence type="ECO:0000256" key="5">
    <source>
        <dbReference type="ARBA" id="ARBA00022741"/>
    </source>
</evidence>
<dbReference type="SUPFAM" id="SSF56042">
    <property type="entry name" value="PurM C-terminal domain-like"/>
    <property type="match status" value="2"/>
</dbReference>
<comment type="pathway">
    <text evidence="1 10">Purine metabolism; IMP biosynthesis via de novo pathway; 5-amino-1-(5-phospho-D-ribosyl)imidazole from N(2)-formyl-N(1)-(5-phospho-D-ribosyl)glycinamide: step 1/2.</text>
</comment>
<dbReference type="SUPFAM" id="SSF55326">
    <property type="entry name" value="PurM N-terminal domain-like"/>
    <property type="match status" value="2"/>
</dbReference>
<dbReference type="Pfam" id="PF22689">
    <property type="entry name" value="FGAR-AT_PurM_N-like"/>
    <property type="match status" value="1"/>
</dbReference>
<keyword evidence="8 10" id="KW-0460">Magnesium</keyword>
<dbReference type="Gene3D" id="1.10.8.750">
    <property type="entry name" value="Phosphoribosylformylglycinamidine synthase, linker domain"/>
    <property type="match status" value="1"/>
</dbReference>
<reference evidence="16" key="1">
    <citation type="journal article" date="2019" name="Int. J. Syst. Evol. Microbiol.">
        <title>The Global Catalogue of Microorganisms (GCM) 10K type strain sequencing project: providing services to taxonomists for standard genome sequencing and annotation.</title>
        <authorList>
            <consortium name="The Broad Institute Genomics Platform"/>
            <consortium name="The Broad Institute Genome Sequencing Center for Infectious Disease"/>
            <person name="Wu L."/>
            <person name="Ma J."/>
        </authorList>
    </citation>
    <scope>NUCLEOTIDE SEQUENCE [LARGE SCALE GENOMIC DNA]</scope>
    <source>
        <strain evidence="16">KCTC 22671</strain>
    </source>
</reference>
<dbReference type="InterPro" id="IPR029062">
    <property type="entry name" value="Class_I_gatase-like"/>
</dbReference>
<feature type="domain" description="PurM-like C-terminal" evidence="11">
    <location>
        <begin position="780"/>
        <end position="904"/>
    </location>
</feature>
<keyword evidence="6 10" id="KW-0658">Purine biosynthesis</keyword>
<comment type="subunit">
    <text evidence="10">Monomer.</text>
</comment>
<comment type="similarity">
    <text evidence="2 10">In the N-terminal section; belongs to the FGAMS family.</text>
</comment>
<dbReference type="GO" id="GO:0004642">
    <property type="term" value="F:phosphoribosylformylglycinamidine synthase activity"/>
    <property type="evidence" value="ECO:0007669"/>
    <property type="project" value="UniProtKB-EC"/>
</dbReference>
<organism evidence="15 16">
    <name type="scientific">Flavobacterium chuncheonense</name>
    <dbReference type="NCBI Taxonomy" id="2026653"/>
    <lineage>
        <taxon>Bacteria</taxon>
        <taxon>Pseudomonadati</taxon>
        <taxon>Bacteroidota</taxon>
        <taxon>Flavobacteriia</taxon>
        <taxon>Flavobacteriales</taxon>
        <taxon>Flavobacteriaceae</taxon>
        <taxon>Flavobacterium</taxon>
    </lineage>
</organism>
<feature type="active site" description="Nucleophile" evidence="10">
    <location>
        <position position="1068"/>
    </location>
</feature>
<keyword evidence="7 10" id="KW-0067">ATP-binding</keyword>
<gene>
    <name evidence="10 15" type="primary">purL</name>
    <name evidence="15" type="synonym">purI</name>
    <name evidence="15" type="ORF">ACFS5J_04560</name>
</gene>
<feature type="domain" description="Phosphoribosylformylglycinamidine synthase linker" evidence="12">
    <location>
        <begin position="122"/>
        <end position="171"/>
    </location>
</feature>
<evidence type="ECO:0000259" key="11">
    <source>
        <dbReference type="Pfam" id="PF02769"/>
    </source>
</evidence>
<evidence type="ECO:0000256" key="9">
    <source>
        <dbReference type="ARBA" id="ARBA00022962"/>
    </source>
</evidence>
<dbReference type="RefSeq" id="WP_379810849.1">
    <property type="nucleotide sequence ID" value="NZ_JBHUPC010000012.1"/>
</dbReference>
<comment type="caution">
    <text evidence="10">Lacks conserved residue(s) required for the propagation of feature annotation.</text>
</comment>
<evidence type="ECO:0000256" key="7">
    <source>
        <dbReference type="ARBA" id="ARBA00022840"/>
    </source>
</evidence>
<dbReference type="SMART" id="SM01211">
    <property type="entry name" value="GATase_5"/>
    <property type="match status" value="1"/>
</dbReference>
<feature type="domain" description="FGAR-AT PurM N-terminal-like" evidence="14">
    <location>
        <begin position="595"/>
        <end position="747"/>
    </location>
</feature>
<accession>A0ABW5YKL8</accession>
<dbReference type="SUPFAM" id="SSF52317">
    <property type="entry name" value="Class I glutamine amidotransferase-like"/>
    <property type="match status" value="1"/>
</dbReference>
<dbReference type="Gene3D" id="3.40.50.880">
    <property type="match status" value="1"/>
</dbReference>
<evidence type="ECO:0000256" key="10">
    <source>
        <dbReference type="HAMAP-Rule" id="MF_00419"/>
    </source>
</evidence>
<dbReference type="InterPro" id="IPR036604">
    <property type="entry name" value="PurS-like_sf"/>
</dbReference>
<evidence type="ECO:0000256" key="3">
    <source>
        <dbReference type="ARBA" id="ARBA00022598"/>
    </source>
</evidence>
<dbReference type="Pfam" id="PF02769">
    <property type="entry name" value="AIRS_C"/>
    <property type="match status" value="2"/>
</dbReference>
<keyword evidence="3 10" id="KW-0436">Ligase</keyword>
<protein>
    <recommendedName>
        <fullName evidence="10">Phosphoribosylformylglycinamidine synthase</fullName>
        <shortName evidence="10">FGAM synthase</shortName>
        <shortName evidence="10">FGAMS</shortName>
        <ecNumber evidence="10">6.3.5.3</ecNumber>
    </recommendedName>
    <alternativeName>
        <fullName evidence="10">Formylglycinamide ribonucleotide amidotransferase</fullName>
        <shortName evidence="10">FGAR amidotransferase</shortName>
        <shortName evidence="10">FGAR-AT</shortName>
    </alternativeName>
</protein>
<dbReference type="Pfam" id="PF13507">
    <property type="entry name" value="GATase_5"/>
    <property type="match status" value="1"/>
</dbReference>
<feature type="domain" description="Phosphoribosylformylglycinamidine synthase N-terminal" evidence="13">
    <location>
        <begin position="12"/>
        <end position="85"/>
    </location>
</feature>
<evidence type="ECO:0000256" key="2">
    <source>
        <dbReference type="ARBA" id="ARBA00008608"/>
    </source>
</evidence>
<comment type="subcellular location">
    <subcellularLocation>
        <location evidence="10">Cytoplasm</location>
    </subcellularLocation>
</comment>
<dbReference type="PROSITE" id="PS51273">
    <property type="entry name" value="GATASE_TYPE_1"/>
    <property type="match status" value="1"/>
</dbReference>
<feature type="domain" description="PurM-like C-terminal" evidence="11">
    <location>
        <begin position="380"/>
        <end position="534"/>
    </location>
</feature>
<comment type="catalytic activity">
    <reaction evidence="10">
        <text>N(2)-formyl-N(1)-(5-phospho-beta-D-ribosyl)glycinamide + L-glutamine + ATP + H2O = 2-formamido-N(1)-(5-O-phospho-beta-D-ribosyl)acetamidine + L-glutamate + ADP + phosphate + H(+)</text>
        <dbReference type="Rhea" id="RHEA:17129"/>
        <dbReference type="ChEBI" id="CHEBI:15377"/>
        <dbReference type="ChEBI" id="CHEBI:15378"/>
        <dbReference type="ChEBI" id="CHEBI:29985"/>
        <dbReference type="ChEBI" id="CHEBI:30616"/>
        <dbReference type="ChEBI" id="CHEBI:43474"/>
        <dbReference type="ChEBI" id="CHEBI:58359"/>
        <dbReference type="ChEBI" id="CHEBI:147286"/>
        <dbReference type="ChEBI" id="CHEBI:147287"/>
        <dbReference type="ChEBI" id="CHEBI:456216"/>
        <dbReference type="EC" id="6.3.5.3"/>
    </reaction>
</comment>
<evidence type="ECO:0000313" key="15">
    <source>
        <dbReference type="EMBL" id="MFD2891282.1"/>
    </source>
</evidence>
<dbReference type="Pfam" id="PF18072">
    <property type="entry name" value="FGAR-AT_linker"/>
    <property type="match status" value="1"/>
</dbReference>
<dbReference type="InterPro" id="IPR010073">
    <property type="entry name" value="PurL_large"/>
</dbReference>
<dbReference type="InterPro" id="IPR040707">
    <property type="entry name" value="FGAR-AT_N"/>
</dbReference>
<evidence type="ECO:0000259" key="14">
    <source>
        <dbReference type="Pfam" id="PF22689"/>
    </source>
</evidence>
<dbReference type="PANTHER" id="PTHR10099">
    <property type="entry name" value="PHOSPHORIBOSYLFORMYLGLYCINAMIDINE SYNTHASE"/>
    <property type="match status" value="1"/>
</dbReference>
<sequence>MIHFFGNQSSKVFAVQSQNELSTEDVSKLNWLFGNAHKIDKSVLADFFVGPRAAMITPWSTNAVEITQNMGISGIIRIEEFEKVLENFTDFDPMLSQKYTELNQDIYTINVKPEPILDIDDIEAYNQSEGLALSPEEVEYLNNLAVKLERKLTDSEIFAFSQANSEHCRHKIFNGTFVIDGEEKETSLFKLIKKTSQENPNDIVSAYKDNVAFLKGPKVTQFAPKSADKPDFYQEKEFDSVLSLKAETHNFPTTVEPFNGAATGSGGEIRDRLAGGQGSLPLAGTAIYMTAYSRLEENREWEKAMQARPWLYQTPMDILIKASNGASDFGNKFGQPLITGSVLTFEHEENNRKIGYDKVIMQAGGIGYGKLDQAIKHKPKEGDKIVILGGENYRIGMGGAAVSSADTGAFGSGIELNAIQRSNPEMQKRAANAIRGLVESDENPIVSIHDHGAGGHLNCLSELVEETGGLIDLDKLPVGDPTLSAKEIIGNESQERMGLVIGQKDIDTLQRIADRERSPMYEVGDVTADHRFTFESKTTGAKPMDYALEDFFGSSPKTIMTDKSVTTNYADLTYTTKEVPNYLNQVLQLEAVACKDWLTNKVDRCVGGRVAKQQCAGPLQLPLNNVGVMALDFKGKEGIATTVGHSPVSALVDPAAGSRNAIAEALSNIVWAPLKDNLKSVSLSANWMWACKNEGEDARLYEAVQACSDFAIELGINIPTGKDSLSMKQKYPNDEVIAPGTVIISAAGNCSNITKVVEPVLKRNGGNIYYLNLSQDSFKLGGSSFAQILNKIGSEVPTIKDAAYFKTAFNTLQDLIKERKIKAGHDIGSGGLITTLLEMSFADVNLGANYDLSVLGETDTVKTLFNENIAVVFQADAEVEATFKANGVEIFNIGNVVEGNMVTVTNNADTFTFDVTATRDTWYKTSFLLDSKQSKNGTAQERYDNYKNQALQFTFPTDFDGKAPVIDNSKPRPKAAIIREKGSNSEREMANAMYLAGFDVKDVHMTDLISGRETLEDIQFIGAVGGFSNSDVLGSAKGWAGAFLYNEKANTALKNFFKREDTLSVGICNGCQLFMELEVINPEHEVHGKMHHNNSQKHESGFTSVTIQKNNSVMLSTLEGTTMGVWISHGEGKFKLPYSEDQYNIVGKYAYEGYPANPNGSDFNTAMMCDATGRHLVTMPHIERSIFPWNWANYPERGQKDEVTPWVEAFVNARKWIEEKNN</sequence>
<keyword evidence="16" id="KW-1185">Reference proteome</keyword>
<evidence type="ECO:0000259" key="12">
    <source>
        <dbReference type="Pfam" id="PF18072"/>
    </source>
</evidence>
<dbReference type="NCBIfam" id="NF003672">
    <property type="entry name" value="PRK05297.1"/>
    <property type="match status" value="1"/>
</dbReference>
<dbReference type="CDD" id="cd02204">
    <property type="entry name" value="PurL_repeat2"/>
    <property type="match status" value="1"/>
</dbReference>
<dbReference type="InterPro" id="IPR036676">
    <property type="entry name" value="PurM-like_C_sf"/>
</dbReference>
<dbReference type="HAMAP" id="MF_00419">
    <property type="entry name" value="PurL_1"/>
    <property type="match status" value="1"/>
</dbReference>
<dbReference type="Gene3D" id="3.30.1330.10">
    <property type="entry name" value="PurM-like, N-terminal domain"/>
    <property type="match status" value="2"/>
</dbReference>
<feature type="binding site" evidence="10">
    <location>
        <position position="826"/>
    </location>
    <ligand>
        <name>Mg(2+)</name>
        <dbReference type="ChEBI" id="CHEBI:18420"/>
    </ligand>
</feature>
<feature type="binding site" evidence="10">
    <location>
        <position position="668"/>
    </location>
    <ligand>
        <name>Mg(2+)</name>
        <dbReference type="ChEBI" id="CHEBI:18420"/>
    </ligand>
</feature>
<dbReference type="SUPFAM" id="SSF82697">
    <property type="entry name" value="PurS-like"/>
    <property type="match status" value="1"/>
</dbReference>
<evidence type="ECO:0000256" key="1">
    <source>
        <dbReference type="ARBA" id="ARBA00004920"/>
    </source>
</evidence>
<dbReference type="InterPro" id="IPR036921">
    <property type="entry name" value="PurM-like_N_sf"/>
</dbReference>
<name>A0ABW5YKL8_9FLAO</name>
<dbReference type="SUPFAM" id="SSF109736">
    <property type="entry name" value="FGAM synthase PurL, linker domain"/>
    <property type="match status" value="1"/>
</dbReference>
<feature type="active site" evidence="10">
    <location>
        <position position="1183"/>
    </location>
</feature>
<dbReference type="InterPro" id="IPR010918">
    <property type="entry name" value="PurM-like_C_dom"/>
</dbReference>
<dbReference type="InterPro" id="IPR041609">
    <property type="entry name" value="PurL_linker"/>
</dbReference>
<dbReference type="Gene3D" id="3.90.650.10">
    <property type="entry name" value="PurM-like C-terminal domain"/>
    <property type="match status" value="2"/>
</dbReference>
<dbReference type="Pfam" id="PF18076">
    <property type="entry name" value="FGAR-AT_N"/>
    <property type="match status" value="1"/>
</dbReference>
<evidence type="ECO:0000256" key="4">
    <source>
        <dbReference type="ARBA" id="ARBA00022723"/>
    </source>
</evidence>
<evidence type="ECO:0000256" key="8">
    <source>
        <dbReference type="ARBA" id="ARBA00022842"/>
    </source>
</evidence>
<evidence type="ECO:0000256" key="6">
    <source>
        <dbReference type="ARBA" id="ARBA00022755"/>
    </source>
</evidence>
<comment type="function">
    <text evidence="10">Phosphoribosylformylglycinamidine synthase involved in the purines biosynthetic pathway. Catalyzes the ATP-dependent conversion of formylglycinamide ribonucleotide (FGAR) and glutamine to yield formylglycinamidine ribonucleotide (FGAM) and glutamate.</text>
</comment>
<feature type="active site" evidence="10">
    <location>
        <position position="1181"/>
    </location>
</feature>
<keyword evidence="10" id="KW-0963">Cytoplasm</keyword>
<evidence type="ECO:0000313" key="16">
    <source>
        <dbReference type="Proteomes" id="UP001597534"/>
    </source>
</evidence>
<keyword evidence="5 10" id="KW-0547">Nucleotide-binding</keyword>
<dbReference type="PANTHER" id="PTHR10099:SF1">
    <property type="entry name" value="PHOSPHORIBOSYLFORMYLGLYCINAMIDINE SYNTHASE"/>
    <property type="match status" value="1"/>
</dbReference>
<keyword evidence="9 10" id="KW-0315">Glutamine amidotransferase</keyword>
<feature type="binding site" evidence="10">
    <location>
        <position position="664"/>
    </location>
    <ligand>
        <name>Mg(2+)</name>
        <dbReference type="ChEBI" id="CHEBI:18420"/>
    </ligand>
</feature>
<keyword evidence="4 10" id="KW-0479">Metal-binding</keyword>
<feature type="binding site" evidence="10">
    <location>
        <begin position="260"/>
        <end position="271"/>
    </location>
    <ligand>
        <name>ATP</name>
        <dbReference type="ChEBI" id="CHEBI:30616"/>
    </ligand>
</feature>
<dbReference type="EC" id="6.3.5.3" evidence="10"/>
<dbReference type="EMBL" id="JBHUPC010000012">
    <property type="protein sequence ID" value="MFD2891282.1"/>
    <property type="molecule type" value="Genomic_DNA"/>
</dbReference>
<proteinExistence type="inferred from homology"/>
<dbReference type="InterPro" id="IPR055181">
    <property type="entry name" value="FGAR-AT_PurM_N-like"/>
</dbReference>